<dbReference type="PANTHER" id="PTHR33337">
    <property type="entry name" value="GFA DOMAIN-CONTAINING PROTEIN"/>
    <property type="match status" value="1"/>
</dbReference>
<dbReference type="OrthoDB" id="5430750at2759"/>
<comment type="similarity">
    <text evidence="2">Belongs to the Gfa family.</text>
</comment>
<feature type="compositionally biased region" description="Polar residues" evidence="9">
    <location>
        <begin position="1"/>
        <end position="11"/>
    </location>
</feature>
<feature type="region of interest" description="Disordered" evidence="9">
    <location>
        <begin position="561"/>
        <end position="678"/>
    </location>
</feature>
<dbReference type="GO" id="GO:0016020">
    <property type="term" value="C:membrane"/>
    <property type="evidence" value="ECO:0007669"/>
    <property type="project" value="UniProtKB-SubCell"/>
</dbReference>
<accession>A0A3M2SRK1</accession>
<protein>
    <recommendedName>
        <fullName evidence="11">CENP-V/GFA domain-containing protein</fullName>
    </recommendedName>
</protein>
<evidence type="ECO:0000256" key="1">
    <source>
        <dbReference type="ARBA" id="ARBA00004141"/>
    </source>
</evidence>
<proteinExistence type="inferred from homology"/>
<dbReference type="Gene3D" id="3.90.1590.10">
    <property type="entry name" value="glutathione-dependent formaldehyde- activating enzyme (gfa)"/>
    <property type="match status" value="1"/>
</dbReference>
<keyword evidence="8" id="KW-0456">Lyase</keyword>
<organism evidence="12 13">
    <name type="scientific">Fusarium kuroshium</name>
    <dbReference type="NCBI Taxonomy" id="2010991"/>
    <lineage>
        <taxon>Eukaryota</taxon>
        <taxon>Fungi</taxon>
        <taxon>Dikarya</taxon>
        <taxon>Ascomycota</taxon>
        <taxon>Pezizomycotina</taxon>
        <taxon>Sordariomycetes</taxon>
        <taxon>Hypocreomycetidae</taxon>
        <taxon>Hypocreales</taxon>
        <taxon>Nectriaceae</taxon>
        <taxon>Fusarium</taxon>
        <taxon>Fusarium solani species complex</taxon>
    </lineage>
</organism>
<dbReference type="PROSITE" id="PS51891">
    <property type="entry name" value="CENP_V_GFA"/>
    <property type="match status" value="1"/>
</dbReference>
<feature type="compositionally biased region" description="Basic and acidic residues" evidence="9">
    <location>
        <begin position="666"/>
        <end position="678"/>
    </location>
</feature>
<feature type="region of interest" description="Disordered" evidence="9">
    <location>
        <begin position="461"/>
        <end position="494"/>
    </location>
</feature>
<keyword evidence="4" id="KW-0479">Metal-binding</keyword>
<evidence type="ECO:0000259" key="11">
    <source>
        <dbReference type="PROSITE" id="PS51891"/>
    </source>
</evidence>
<feature type="compositionally biased region" description="Polar residues" evidence="9">
    <location>
        <begin position="483"/>
        <end position="494"/>
    </location>
</feature>
<keyword evidence="5" id="KW-0862">Zinc</keyword>
<evidence type="ECO:0000256" key="4">
    <source>
        <dbReference type="ARBA" id="ARBA00022723"/>
    </source>
</evidence>
<reference evidence="12 13" key="1">
    <citation type="submission" date="2017-06" db="EMBL/GenBank/DDBJ databases">
        <title>Comparative genomic analysis of Ambrosia Fusariam Clade fungi.</title>
        <authorList>
            <person name="Stajich J.E."/>
            <person name="Carrillo J."/>
            <person name="Kijimoto T."/>
            <person name="Eskalen A."/>
            <person name="O'Donnell K."/>
            <person name="Kasson M."/>
        </authorList>
    </citation>
    <scope>NUCLEOTIDE SEQUENCE [LARGE SCALE GENOMIC DNA]</scope>
    <source>
        <strain evidence="12">UCR3666</strain>
    </source>
</reference>
<sequence length="1278" mass="142825">MDSIDASSHSYFQRRPSLPVPPPPETESEYEPYYSDAASDSYTESYTEGRDEETASETDEPFPPPEYPPNTAPWRYPPTSWELELEGLANTLPLKADREDEIDTTSESKEWLAPKRDVDASCSTERLDVNALEYSVDQDRVALVCPEGPQTRVVDPRSIQLRWLHIRRATLDLAILRKYVVDCPFLSNDMKSVAIQVMTEVENKFSSRFGNSTCIRPGSIRCIGSYPPSDGGPPKKTKPVIFVSSQYLNLQPVEAHHKHDLGQLPQPLLRCLYGYDVDAGRENDQAVRKMSISSKEVLHVGQLWCLLVGPGILITMSQHSIDELRGQHITLERGAKPLTIRLIDEDGSVCQFVVQRDCSYVELLGRAVFRAKRPGADARGYDLLDRNRHILNAKKWLQISASTTINHYVVHLKTKIVSNPGYAYPGYPMLTSQTGNMSSTMPYSYPPRQYGSHHSMVPNGMLVLPRFPNHSPAPKQKDKSKRATPTTSTSNTESGHIHWIPFFSWLPEGEASGQTPEAGDRHLFKTLDQVEKALSSSQGESYLDAFQCAFQDLLHRHELHLPTSTSSKENPLVKPADEKGDSASNPTSPISQERGPTIKVTDEPKAGPSPTSIDSGPRGKAPGFSNYLSPTVEEASMTSRDSDDLSDSSRPPSRRSRMKRAFSGKSESRKQEQFSDHQAVERCEELKQKVMEASLKILASFLLDGGKSLDHPVLMRFWGSVDAILRQISWAYASSPGKACMIRNFDAVSSLSDKATTLGPREETWTGCPSCRSERVYGSAAEALQHLHSYHSQRVTCGSEDVWPFNDPSFVWVYSNTHGGQDRTSVERIEDVVNKFSHDLLSLHSTVEELHLLAARAFKTDKMEKTPPHSQKLRALFGELASLYILKGSHLSLLNRLSLPATGKDASGEIERISRQITETESGESRRLDLAKNLSEGIKSDIIVLTNTTATAGGLGAEAVGTEFLVLALMLNLQSRPLKIPKNVKKGKVTRSDGEMEVVETYQNYVAKLHIQANRRPQKRLFLDINAVQEEIDALLVMGNCQWVVVNNFMRLIWPWSFHVPEPTRMDLHLIEDRYARSHMNKRATVDSDLLTLREKTTALKENVKQTVEVLEENHGKAIRVFTIVTLFFLPLSFVSSFMGMNTMDIRDMEHNQTIYWTAAVPVTALCYCSTCRKVSGGTNTTNFIVPEEKFKLESGQPKSFDTEHETGMTITLHFCPDCGTTMWKEASAPQFKGVKIVQAGTLTDPTNFTGKIDVELYAPERASWLAAVEGATQKEQL</sequence>
<dbReference type="PANTHER" id="PTHR33337:SF30">
    <property type="entry name" value="DUF636 DOMAIN PROTEIN (AFU_ORTHOLOGUE AFUA_1G03180)"/>
    <property type="match status" value="1"/>
</dbReference>
<dbReference type="GO" id="GO:0046873">
    <property type="term" value="F:metal ion transmembrane transporter activity"/>
    <property type="evidence" value="ECO:0007669"/>
    <property type="project" value="InterPro"/>
</dbReference>
<feature type="compositionally biased region" description="Polar residues" evidence="9">
    <location>
        <begin position="582"/>
        <end position="591"/>
    </location>
</feature>
<evidence type="ECO:0000313" key="13">
    <source>
        <dbReference type="Proteomes" id="UP000277212"/>
    </source>
</evidence>
<name>A0A3M2SRK1_9HYPO</name>
<dbReference type="SUPFAM" id="SSF144083">
    <property type="entry name" value="Magnesium transport protein CorA, transmembrane region"/>
    <property type="match status" value="1"/>
</dbReference>
<comment type="subcellular location">
    <subcellularLocation>
        <location evidence="1">Membrane</location>
        <topology evidence="1">Multi-pass membrane protein</topology>
    </subcellularLocation>
</comment>
<dbReference type="SUPFAM" id="SSF51316">
    <property type="entry name" value="Mss4-like"/>
    <property type="match status" value="1"/>
</dbReference>
<gene>
    <name evidence="12" type="ORF">CDV36_000072</name>
</gene>
<dbReference type="EMBL" id="NKUJ01000001">
    <property type="protein sequence ID" value="RMJ20179.1"/>
    <property type="molecule type" value="Genomic_DNA"/>
</dbReference>
<feature type="domain" description="CENP-V/GFA" evidence="11">
    <location>
        <begin position="1138"/>
        <end position="1259"/>
    </location>
</feature>
<dbReference type="Pfam" id="PF04828">
    <property type="entry name" value="GFA"/>
    <property type="match status" value="1"/>
</dbReference>
<dbReference type="GO" id="GO:0016846">
    <property type="term" value="F:carbon-sulfur lyase activity"/>
    <property type="evidence" value="ECO:0007669"/>
    <property type="project" value="InterPro"/>
</dbReference>
<dbReference type="GO" id="GO:0046872">
    <property type="term" value="F:metal ion binding"/>
    <property type="evidence" value="ECO:0007669"/>
    <property type="project" value="UniProtKB-KW"/>
</dbReference>
<evidence type="ECO:0000256" key="7">
    <source>
        <dbReference type="ARBA" id="ARBA00023136"/>
    </source>
</evidence>
<dbReference type="STRING" id="2010991.A0A3M2SRK1"/>
<evidence type="ECO:0000256" key="8">
    <source>
        <dbReference type="ARBA" id="ARBA00023239"/>
    </source>
</evidence>
<evidence type="ECO:0000256" key="2">
    <source>
        <dbReference type="ARBA" id="ARBA00005495"/>
    </source>
</evidence>
<feature type="transmembrane region" description="Helical" evidence="10">
    <location>
        <begin position="1121"/>
        <end position="1141"/>
    </location>
</feature>
<evidence type="ECO:0000256" key="3">
    <source>
        <dbReference type="ARBA" id="ARBA00022692"/>
    </source>
</evidence>
<keyword evidence="3 10" id="KW-0812">Transmembrane</keyword>
<dbReference type="AlphaFoldDB" id="A0A3M2SRK1"/>
<keyword evidence="7 10" id="KW-0472">Membrane</keyword>
<evidence type="ECO:0000313" key="12">
    <source>
        <dbReference type="EMBL" id="RMJ20179.1"/>
    </source>
</evidence>
<dbReference type="InterPro" id="IPR011057">
    <property type="entry name" value="Mss4-like_sf"/>
</dbReference>
<dbReference type="Proteomes" id="UP000277212">
    <property type="component" value="Unassembled WGS sequence"/>
</dbReference>
<evidence type="ECO:0000256" key="6">
    <source>
        <dbReference type="ARBA" id="ARBA00022989"/>
    </source>
</evidence>
<dbReference type="InterPro" id="IPR006913">
    <property type="entry name" value="CENP-V/GFA"/>
</dbReference>
<evidence type="ECO:0000256" key="9">
    <source>
        <dbReference type="SAM" id="MobiDB-lite"/>
    </source>
</evidence>
<evidence type="ECO:0000256" key="5">
    <source>
        <dbReference type="ARBA" id="ARBA00022833"/>
    </source>
</evidence>
<feature type="compositionally biased region" description="Pro residues" evidence="9">
    <location>
        <begin position="61"/>
        <end position="71"/>
    </location>
</feature>
<feature type="region of interest" description="Disordered" evidence="9">
    <location>
        <begin position="1"/>
        <end position="74"/>
    </location>
</feature>
<keyword evidence="6 10" id="KW-1133">Transmembrane helix</keyword>
<feature type="compositionally biased region" description="Basic residues" evidence="9">
    <location>
        <begin position="652"/>
        <end position="662"/>
    </location>
</feature>
<keyword evidence="13" id="KW-1185">Reference proteome</keyword>
<evidence type="ECO:0000256" key="10">
    <source>
        <dbReference type="SAM" id="Phobius"/>
    </source>
</evidence>
<comment type="caution">
    <text evidence="12">The sequence shown here is derived from an EMBL/GenBank/DDBJ whole genome shotgun (WGS) entry which is preliminary data.</text>
</comment>
<dbReference type="InterPro" id="IPR045863">
    <property type="entry name" value="CorA_TM1_TM2"/>
</dbReference>